<accession>A0A317YBF1</accession>
<feature type="non-terminal residue" evidence="1">
    <location>
        <position position="1"/>
    </location>
</feature>
<evidence type="ECO:0000313" key="1">
    <source>
        <dbReference type="EMBL" id="PWZ55843.1"/>
    </source>
</evidence>
<sequence>VILADLVSSSFKKTEQNPILLVFSYLRLIHKSDLSQNLFRTWKHICLYMYKMSSQSEFVCFSFAYESIISCC</sequence>
<organism evidence="1">
    <name type="scientific">Zea mays</name>
    <name type="common">Maize</name>
    <dbReference type="NCBI Taxonomy" id="4577"/>
    <lineage>
        <taxon>Eukaryota</taxon>
        <taxon>Viridiplantae</taxon>
        <taxon>Streptophyta</taxon>
        <taxon>Embryophyta</taxon>
        <taxon>Tracheophyta</taxon>
        <taxon>Spermatophyta</taxon>
        <taxon>Magnoliopsida</taxon>
        <taxon>Liliopsida</taxon>
        <taxon>Poales</taxon>
        <taxon>Poaceae</taxon>
        <taxon>PACMAD clade</taxon>
        <taxon>Panicoideae</taxon>
        <taxon>Andropogonodae</taxon>
        <taxon>Andropogoneae</taxon>
        <taxon>Tripsacinae</taxon>
        <taxon>Zea</taxon>
    </lineage>
</organism>
<dbReference type="AlphaFoldDB" id="A0A317YBF1"/>
<protein>
    <submittedName>
        <fullName evidence="1">Uncharacterized protein</fullName>
    </submittedName>
</protein>
<reference evidence="1" key="1">
    <citation type="journal article" date="2018" name="Nat. Genet.">
        <title>Extensive intraspecific gene order and gene structural variations between Mo17 and other maize genomes.</title>
        <authorList>
            <person name="Sun S."/>
            <person name="Zhou Y."/>
            <person name="Chen J."/>
            <person name="Shi J."/>
            <person name="Zhao H."/>
            <person name="Zhao H."/>
            <person name="Song W."/>
            <person name="Zhang M."/>
            <person name="Cui Y."/>
            <person name="Dong X."/>
            <person name="Liu H."/>
            <person name="Ma X."/>
            <person name="Jiao Y."/>
            <person name="Wang B."/>
            <person name="Wei X."/>
            <person name="Stein J.C."/>
            <person name="Glaubitz J.C."/>
            <person name="Lu F."/>
            <person name="Yu G."/>
            <person name="Liang C."/>
            <person name="Fengler K."/>
            <person name="Li B."/>
            <person name="Rafalski A."/>
            <person name="Schnable P.S."/>
            <person name="Ware D.H."/>
            <person name="Buckler E.S."/>
            <person name="Lai J."/>
        </authorList>
    </citation>
    <scope>NUCLEOTIDE SEQUENCE [LARGE SCALE GENOMIC DNA]</scope>
    <source>
        <tissue evidence="1">Seedling</tissue>
    </source>
</reference>
<proteinExistence type="predicted"/>
<comment type="caution">
    <text evidence="1">The sequence shown here is derived from an EMBL/GenBank/DDBJ whole genome shotgun (WGS) entry which is preliminary data.</text>
</comment>
<dbReference type="Proteomes" id="UP000251960">
    <property type="component" value="Chromosome 1"/>
</dbReference>
<dbReference type="EMBL" id="NCVQ01000001">
    <property type="protein sequence ID" value="PWZ55843.1"/>
    <property type="molecule type" value="Genomic_DNA"/>
</dbReference>
<gene>
    <name evidence="1" type="ORF">Zm00014a_016132</name>
</gene>
<name>A0A317YBF1_MAIZE</name>